<dbReference type="Gene3D" id="3.30.540.10">
    <property type="entry name" value="Fructose-1,6-Bisphosphatase, subunit A, domain 1"/>
    <property type="match status" value="1"/>
</dbReference>
<protein>
    <recommendedName>
        <fullName evidence="7">Inositol-1-monophosphatase</fullName>
        <ecNumber evidence="7">3.1.3.25</ecNumber>
    </recommendedName>
</protein>
<dbReference type="PROSITE" id="PS00629">
    <property type="entry name" value="IMP_1"/>
    <property type="match status" value="1"/>
</dbReference>
<dbReference type="PANTHER" id="PTHR20854">
    <property type="entry name" value="INOSITOL MONOPHOSPHATASE"/>
    <property type="match status" value="1"/>
</dbReference>
<dbReference type="EC" id="3.1.3.25" evidence="7"/>
<name>A0ABR9ZR98_9FIRM</name>
<evidence type="ECO:0000256" key="6">
    <source>
        <dbReference type="ARBA" id="ARBA00022842"/>
    </source>
</evidence>
<evidence type="ECO:0000313" key="8">
    <source>
        <dbReference type="EMBL" id="MBF4692981.1"/>
    </source>
</evidence>
<dbReference type="EMBL" id="JADKNH010000004">
    <property type="protein sequence ID" value="MBF4692981.1"/>
    <property type="molecule type" value="Genomic_DNA"/>
</dbReference>
<dbReference type="PANTHER" id="PTHR20854:SF4">
    <property type="entry name" value="INOSITOL-1-MONOPHOSPHATASE-RELATED"/>
    <property type="match status" value="1"/>
</dbReference>
<reference evidence="8 9" key="1">
    <citation type="submission" date="2020-11" db="EMBL/GenBank/DDBJ databases">
        <title>Fusibacter basophilias sp. nov.</title>
        <authorList>
            <person name="Qiu D."/>
        </authorList>
    </citation>
    <scope>NUCLEOTIDE SEQUENCE [LARGE SCALE GENOMIC DNA]</scope>
    <source>
        <strain evidence="8 9">Q10-2</strain>
    </source>
</reference>
<dbReference type="Proteomes" id="UP000614200">
    <property type="component" value="Unassembled WGS sequence"/>
</dbReference>
<comment type="caution">
    <text evidence="8">The sequence shown here is derived from an EMBL/GenBank/DDBJ whole genome shotgun (WGS) entry which is preliminary data.</text>
</comment>
<dbReference type="InterPro" id="IPR020550">
    <property type="entry name" value="Inositol_monophosphatase_CS"/>
</dbReference>
<comment type="similarity">
    <text evidence="3 7">Belongs to the inositol monophosphatase superfamily.</text>
</comment>
<keyword evidence="5 7" id="KW-0378">Hydrolase</keyword>
<dbReference type="InterPro" id="IPR020583">
    <property type="entry name" value="Inositol_monoP_metal-BS"/>
</dbReference>
<gene>
    <name evidence="8" type="ORF">ISU02_07610</name>
</gene>
<dbReference type="PROSITE" id="PS00630">
    <property type="entry name" value="IMP_2"/>
    <property type="match status" value="1"/>
</dbReference>
<dbReference type="CDD" id="cd01639">
    <property type="entry name" value="IMPase"/>
    <property type="match status" value="1"/>
</dbReference>
<keyword evidence="6 7" id="KW-0460">Magnesium</keyword>
<dbReference type="InterPro" id="IPR033942">
    <property type="entry name" value="IMPase"/>
</dbReference>
<evidence type="ECO:0000256" key="2">
    <source>
        <dbReference type="ARBA" id="ARBA00001946"/>
    </source>
</evidence>
<evidence type="ECO:0000256" key="3">
    <source>
        <dbReference type="ARBA" id="ARBA00009759"/>
    </source>
</evidence>
<dbReference type="Pfam" id="PF00459">
    <property type="entry name" value="Inositol_P"/>
    <property type="match status" value="1"/>
</dbReference>
<evidence type="ECO:0000256" key="7">
    <source>
        <dbReference type="RuleBase" id="RU364068"/>
    </source>
</evidence>
<sequence>MSNSILNQAIHSEYAEVIQISKTAGEIQKEYFRTRSFKIKTKSSAVDLVTEVDVKCDQYIVEQLKRLFPEDQILSEEQGLYVPETKKSAYKWIIDPLDGTTNFSNGIPIFAVSIARWCENKPVFGVVYVPMLDELFYAEKGRGAYHNHERIQRSDCDQLNQAVVGTGFPYNRATARNNNGENIQKMIPLIKGARRLGAAAYDLCLVAMGVLDAFWELRLAQWDLAAGMLIIEEAGGTFYYIEEGQMYNVITGNEHLVAQIQELVDLEN</sequence>
<accession>A0ABR9ZR98</accession>
<organism evidence="8 9">
    <name type="scientific">Fusibacter ferrireducens</name>
    <dbReference type="NCBI Taxonomy" id="2785058"/>
    <lineage>
        <taxon>Bacteria</taxon>
        <taxon>Bacillati</taxon>
        <taxon>Bacillota</taxon>
        <taxon>Clostridia</taxon>
        <taxon>Eubacteriales</taxon>
        <taxon>Eubacteriales Family XII. Incertae Sedis</taxon>
        <taxon>Fusibacter</taxon>
    </lineage>
</organism>
<evidence type="ECO:0000313" key="9">
    <source>
        <dbReference type="Proteomes" id="UP000614200"/>
    </source>
</evidence>
<dbReference type="SUPFAM" id="SSF56655">
    <property type="entry name" value="Carbohydrate phosphatase"/>
    <property type="match status" value="1"/>
</dbReference>
<dbReference type="PRINTS" id="PR00377">
    <property type="entry name" value="IMPHPHTASES"/>
</dbReference>
<dbReference type="InterPro" id="IPR000760">
    <property type="entry name" value="Inositol_monophosphatase-like"/>
</dbReference>
<proteinExistence type="inferred from homology"/>
<evidence type="ECO:0000256" key="4">
    <source>
        <dbReference type="ARBA" id="ARBA00022723"/>
    </source>
</evidence>
<comment type="cofactor">
    <cofactor evidence="2 7">
        <name>Mg(2+)</name>
        <dbReference type="ChEBI" id="CHEBI:18420"/>
    </cofactor>
</comment>
<dbReference type="Gene3D" id="3.40.190.80">
    <property type="match status" value="1"/>
</dbReference>
<evidence type="ECO:0000256" key="1">
    <source>
        <dbReference type="ARBA" id="ARBA00001033"/>
    </source>
</evidence>
<dbReference type="RefSeq" id="WP_194701218.1">
    <property type="nucleotide sequence ID" value="NZ_JADKNH010000004.1"/>
</dbReference>
<keyword evidence="9" id="KW-1185">Reference proteome</keyword>
<comment type="catalytic activity">
    <reaction evidence="1 7">
        <text>a myo-inositol phosphate + H2O = myo-inositol + phosphate</text>
        <dbReference type="Rhea" id="RHEA:24056"/>
        <dbReference type="ChEBI" id="CHEBI:15377"/>
        <dbReference type="ChEBI" id="CHEBI:17268"/>
        <dbReference type="ChEBI" id="CHEBI:43474"/>
        <dbReference type="ChEBI" id="CHEBI:84139"/>
        <dbReference type="EC" id="3.1.3.25"/>
    </reaction>
</comment>
<evidence type="ECO:0000256" key="5">
    <source>
        <dbReference type="ARBA" id="ARBA00022801"/>
    </source>
</evidence>
<keyword evidence="4 7" id="KW-0479">Metal-binding</keyword>